<dbReference type="OrthoDB" id="9810980at2"/>
<keyword evidence="3" id="KW-0813">Transport</keyword>
<evidence type="ECO:0000256" key="5">
    <source>
        <dbReference type="ARBA" id="ARBA00022989"/>
    </source>
</evidence>
<dbReference type="PANTHER" id="PTHR30386">
    <property type="entry name" value="MEMBRANE FUSION SUBUNIT OF EMRAB-TOLC MULTIDRUG EFFLUX PUMP"/>
    <property type="match status" value="1"/>
</dbReference>
<feature type="transmembrane region" description="Helical" evidence="7">
    <location>
        <begin position="17"/>
        <end position="35"/>
    </location>
</feature>
<evidence type="ECO:0000256" key="3">
    <source>
        <dbReference type="ARBA" id="ARBA00022448"/>
    </source>
</evidence>
<dbReference type="KEGG" id="cbak:DA792_19255"/>
<dbReference type="InterPro" id="IPR050739">
    <property type="entry name" value="MFP"/>
</dbReference>
<dbReference type="PANTHER" id="PTHR30386:SF26">
    <property type="entry name" value="TRANSPORT PROTEIN COMB"/>
    <property type="match status" value="1"/>
</dbReference>
<evidence type="ECO:0000259" key="8">
    <source>
        <dbReference type="Pfam" id="PF25994"/>
    </source>
</evidence>
<dbReference type="Pfam" id="PF25994">
    <property type="entry name" value="HH_AprE"/>
    <property type="match status" value="1"/>
</dbReference>
<evidence type="ECO:0000256" key="4">
    <source>
        <dbReference type="ARBA" id="ARBA00022692"/>
    </source>
</evidence>
<dbReference type="InterPro" id="IPR058982">
    <property type="entry name" value="Beta-barrel_AprE"/>
</dbReference>
<keyword evidence="5 7" id="KW-1133">Transmembrane helix</keyword>
<sequence length="389" mass="43524">MATFDDMLDKDMDRPGWIIRISAVVVVIFLLWAAIARVDEIVRSDGEMISSSRPQIVQNLEGGILSELLVHEGQEVEQGQVLAKLQGTEFRTSVDDLQEKIDALEVRRLRLEAELEGEDEFVVPDDLAARATTVLASEKALLKARVGDYLARKDGAMAVLKQAETERSLMEDMLTKNVVSLIEVTRARKSHSDAQLKYNEIVTQAELQRAEDYSDTLKELASVKQALTLANDQLGRTVIVAPMRGIVNSLMVTTIGGVIRPGEELVQIIPVDEELFVEARVRPEDIAHVQPGQDATIKLSAYDYTIFGSLKGKVQVVSADTFKDERDPKAEPYYRVTATVDLSSLTERQQQIEIRPGMRAQVELHTGSKTFLQYLLKPLYKSREAFREP</sequence>
<dbReference type="AlphaFoldDB" id="A0A2R4M7G1"/>
<feature type="domain" description="AprE-like long alpha-helical hairpin" evidence="8">
    <location>
        <begin position="91"/>
        <end position="174"/>
    </location>
</feature>
<dbReference type="PRINTS" id="PR01490">
    <property type="entry name" value="RTXTOXIND"/>
</dbReference>
<comment type="subcellular location">
    <subcellularLocation>
        <location evidence="1">Membrane</location>
        <topology evidence="1">Single-pass membrane protein</topology>
    </subcellularLocation>
</comment>
<comment type="similarity">
    <text evidence="2">Belongs to the membrane fusion protein (MFP) (TC 8.A.1) family.</text>
</comment>
<dbReference type="GO" id="GO:0009306">
    <property type="term" value="P:protein secretion"/>
    <property type="evidence" value="ECO:0007669"/>
    <property type="project" value="InterPro"/>
</dbReference>
<reference evidence="10 11" key="1">
    <citation type="submission" date="2018-03" db="EMBL/GenBank/DDBJ databases">
        <title>The Complete Genome of Celeribacter baekdonensis strain LH4, a Thiosulfate-Oxidizing Alphaproteobacterium Isolated from Gulf of Mexico Continental Slope Sediments.</title>
        <authorList>
            <person name="Flood B.E."/>
            <person name="Bailey J.V."/>
            <person name="Leprich D."/>
        </authorList>
    </citation>
    <scope>NUCLEOTIDE SEQUENCE [LARGE SCALE GENOMIC DNA]</scope>
    <source>
        <strain evidence="10 11">LH4</strain>
    </source>
</reference>
<proteinExistence type="inferred from homology"/>
<organism evidence="10 11">
    <name type="scientific">Celeribacter baekdonensis</name>
    <dbReference type="NCBI Taxonomy" id="875171"/>
    <lineage>
        <taxon>Bacteria</taxon>
        <taxon>Pseudomonadati</taxon>
        <taxon>Pseudomonadota</taxon>
        <taxon>Alphaproteobacteria</taxon>
        <taxon>Rhodobacterales</taxon>
        <taxon>Roseobacteraceae</taxon>
        <taxon>Celeribacter</taxon>
    </lineage>
</organism>
<dbReference type="Gene3D" id="2.40.30.170">
    <property type="match status" value="1"/>
</dbReference>
<evidence type="ECO:0000256" key="2">
    <source>
        <dbReference type="ARBA" id="ARBA00009477"/>
    </source>
</evidence>
<evidence type="ECO:0000256" key="7">
    <source>
        <dbReference type="SAM" id="Phobius"/>
    </source>
</evidence>
<dbReference type="InterPro" id="IPR058781">
    <property type="entry name" value="HH_AprE-like"/>
</dbReference>
<evidence type="ECO:0000256" key="6">
    <source>
        <dbReference type="ARBA" id="ARBA00023136"/>
    </source>
</evidence>
<gene>
    <name evidence="10" type="ORF">DA792_19255</name>
</gene>
<protein>
    <submittedName>
        <fullName evidence="10">Transporter</fullName>
    </submittedName>
</protein>
<dbReference type="Proteomes" id="UP000241447">
    <property type="component" value="Chromosome"/>
</dbReference>
<evidence type="ECO:0000313" key="10">
    <source>
        <dbReference type="EMBL" id="AVW92962.1"/>
    </source>
</evidence>
<dbReference type="InterPro" id="IPR006144">
    <property type="entry name" value="Secretion_HlyD_CS"/>
</dbReference>
<keyword evidence="6 7" id="KW-0472">Membrane</keyword>
<dbReference type="EMBL" id="CP028475">
    <property type="protein sequence ID" value="AVW92962.1"/>
    <property type="molecule type" value="Genomic_DNA"/>
</dbReference>
<keyword evidence="4 7" id="KW-0812">Transmembrane</keyword>
<accession>A0A2R4M7G1</accession>
<evidence type="ECO:0000256" key="1">
    <source>
        <dbReference type="ARBA" id="ARBA00004167"/>
    </source>
</evidence>
<dbReference type="Pfam" id="PF26002">
    <property type="entry name" value="Beta-barrel_AprE"/>
    <property type="match status" value="1"/>
</dbReference>
<dbReference type="GO" id="GO:0016020">
    <property type="term" value="C:membrane"/>
    <property type="evidence" value="ECO:0007669"/>
    <property type="project" value="UniProtKB-SubCell"/>
</dbReference>
<evidence type="ECO:0000259" key="9">
    <source>
        <dbReference type="Pfam" id="PF26002"/>
    </source>
</evidence>
<evidence type="ECO:0000313" key="11">
    <source>
        <dbReference type="Proteomes" id="UP000241447"/>
    </source>
</evidence>
<dbReference type="PROSITE" id="PS00543">
    <property type="entry name" value="HLYD_FAMILY"/>
    <property type="match status" value="1"/>
</dbReference>
<feature type="domain" description="AprE-like beta-barrel" evidence="9">
    <location>
        <begin position="275"/>
        <end position="367"/>
    </location>
</feature>
<name>A0A2R4M7G1_9RHOB</name>